<feature type="chain" id="PRO_5045658466" evidence="2">
    <location>
        <begin position="34"/>
        <end position="631"/>
    </location>
</feature>
<dbReference type="EMBL" id="JTAI01000002">
    <property type="protein sequence ID" value="PPS98025.1"/>
    <property type="molecule type" value="Genomic_DNA"/>
</dbReference>
<comment type="caution">
    <text evidence="3">The sequence shown here is derived from an EMBL/GenBank/DDBJ whole genome shotgun (WGS) entry which is preliminary data.</text>
</comment>
<keyword evidence="2" id="KW-0732">Signal</keyword>
<evidence type="ECO:0000256" key="1">
    <source>
        <dbReference type="SAM" id="MobiDB-lite"/>
    </source>
</evidence>
<reference evidence="3 4" key="2">
    <citation type="submission" date="2017-10" db="EMBL/GenBank/DDBJ databases">
        <title>Consistent, comparative and evidence-based genome annotation and re-annotation for the closely-related species, Cryptosporidium parvum, C. hominis and C. tyzzeri.</title>
        <authorList>
            <person name="Baptista R.P."/>
            <person name="Li Y."/>
            <person name="Sateriale A."/>
            <person name="Striepen B."/>
            <person name="Kissinger J.C."/>
        </authorList>
    </citation>
    <scope>NUCLEOTIDE SEQUENCE [LARGE SCALE GENOMIC DNA]</scope>
    <source>
        <strain evidence="3">30976</strain>
    </source>
</reference>
<gene>
    <name evidence="3" type="ORF">GY17_00000936</name>
</gene>
<evidence type="ECO:0000313" key="4">
    <source>
        <dbReference type="Proteomes" id="UP001429100"/>
    </source>
</evidence>
<organism evidence="3 4">
    <name type="scientific">Cryptosporidium hominis</name>
    <dbReference type="NCBI Taxonomy" id="237895"/>
    <lineage>
        <taxon>Eukaryota</taxon>
        <taxon>Sar</taxon>
        <taxon>Alveolata</taxon>
        <taxon>Apicomplexa</taxon>
        <taxon>Conoidasida</taxon>
        <taxon>Coccidia</taxon>
        <taxon>Eucoccidiorida</taxon>
        <taxon>Eimeriorina</taxon>
        <taxon>Cryptosporidiidae</taxon>
        <taxon>Cryptosporidium</taxon>
    </lineage>
</organism>
<dbReference type="Proteomes" id="UP001429100">
    <property type="component" value="Unassembled WGS sequence"/>
</dbReference>
<protein>
    <submittedName>
        <fullName evidence="3">Uncharacterized protein</fullName>
    </submittedName>
</protein>
<feature type="compositionally biased region" description="Basic and acidic residues" evidence="1">
    <location>
        <begin position="362"/>
        <end position="371"/>
    </location>
</feature>
<keyword evidence="4" id="KW-1185">Reference proteome</keyword>
<sequence length="631" mass="71967">MLQKGVQRNTNFNQWNLLILLLHLQLLIVSVRSNGGDEFYNQVVPEDHSKAIIDALKSNLNNNPQLNGDFKDLTGNLNNMNGYQNQYYSDGSLINMNPTVSSNYNSNFGGFAQSQSYSLRNEMNTYLDPQNNRNQVDSNDNTYHIIYSNNEERKVPLFLSKSPLVVNSGGGGGYSRQSYNVNSRQEINKYFSPYSSIHYLTSSEIPNNENSRWTWNRIEKPIFRTNTAKPIEFKHKIPSKDEAWWNVSYNVRKEPRRMDYSENLGQNELVQSQNTALGDGIERSGPNFSTDFGSVATNEAFEQIQSQSQSQGQSQSQIQSQDQGQLKGQIQSQIQGQKQGQNHHNQHYHKHGHSHKHKQSNSHKDQNNKDEEAHIEDEIVKSTTVGDIVNLTRLELPNPYDRKVAVDQLISTSLNNLKQENWSIPVEEIINATFIYPGTQQPDLVPNQMGPKVKVQDFYCNPQIHKCTNLQEVGVAIGEPIWKIYNTSTIGRAQRRISNFLDDTEDHLTMGLTQTFIDYIEQEPTIELLESIGKAPSNIFQIPENGSINQFYDNATRIGVFQTSEFISPLPQNKTDQKFANALKKAAIDCLLSNFTLPNCQIPENNTINEQIYGNHSIYQLFKDPKDKKLH</sequence>
<accession>A0ABX5BIS8</accession>
<name>A0ABX5BIS8_CRYHO</name>
<reference evidence="3 4" key="1">
    <citation type="submission" date="2014-11" db="EMBL/GenBank/DDBJ databases">
        <title>Comparative genomic analysis of Cryptosporidium hominis reveals occurrence of genetic recombination in virulent subtypes.</title>
        <authorList>
            <person name="Guo Y."/>
            <person name="Tang K."/>
            <person name="Frace M."/>
            <person name="Li N."/>
            <person name="Roellig D.M."/>
            <person name="Sammons S."/>
            <person name="Knipe K."/>
            <person name="Rowe L."/>
            <person name="Feng Y."/>
            <person name="Xiao L."/>
        </authorList>
    </citation>
    <scope>NUCLEOTIDE SEQUENCE [LARGE SCALE GENOMIC DNA]</scope>
    <source>
        <strain evidence="3">30976</strain>
    </source>
</reference>
<feature type="region of interest" description="Disordered" evidence="1">
    <location>
        <begin position="302"/>
        <end position="371"/>
    </location>
</feature>
<proteinExistence type="predicted"/>
<evidence type="ECO:0000313" key="3">
    <source>
        <dbReference type="EMBL" id="PPS98025.1"/>
    </source>
</evidence>
<feature type="signal peptide" evidence="2">
    <location>
        <begin position="1"/>
        <end position="33"/>
    </location>
</feature>
<evidence type="ECO:0000256" key="2">
    <source>
        <dbReference type="SAM" id="SignalP"/>
    </source>
</evidence>
<feature type="compositionally biased region" description="Low complexity" evidence="1">
    <location>
        <begin position="303"/>
        <end position="343"/>
    </location>
</feature>
<feature type="compositionally biased region" description="Basic residues" evidence="1">
    <location>
        <begin position="344"/>
        <end position="361"/>
    </location>
</feature>